<keyword evidence="7" id="KW-0479">Metal-binding</keyword>
<dbReference type="PANTHER" id="PTHR35864">
    <property type="entry name" value="ZINC METALLOPROTEASE MJ0611-RELATED"/>
    <property type="match status" value="1"/>
</dbReference>
<feature type="transmembrane region" description="Helical" evidence="13">
    <location>
        <begin position="6"/>
        <end position="31"/>
    </location>
</feature>
<dbReference type="STRING" id="1801756.A3C67_02845"/>
<evidence type="ECO:0000256" key="13">
    <source>
        <dbReference type="SAM" id="Phobius"/>
    </source>
</evidence>
<evidence type="ECO:0000256" key="5">
    <source>
        <dbReference type="ARBA" id="ARBA00022670"/>
    </source>
</evidence>
<sequence>MQGIDVVFYVAILVMSVVIHEISHGFMAEYFGDKTARHAGRLTLNPLKHLDLFGSIILPTLLVLSHSSFLFGWAKPVPYNPENLSNRKWGTIWVATAGVLANFFIAIIFGLLIRFSLGFNFPDSFYFITSTIVVTNLVLAIFNLVPIPPLDGSKILFSFFPRSFDPGVLVLERYSFILLIIFIVYFANYLYPILSFLYNLLVGLPL</sequence>
<dbReference type="GO" id="GO:0008237">
    <property type="term" value="F:metallopeptidase activity"/>
    <property type="evidence" value="ECO:0007669"/>
    <property type="project" value="UniProtKB-KW"/>
</dbReference>
<evidence type="ECO:0000256" key="11">
    <source>
        <dbReference type="ARBA" id="ARBA00023049"/>
    </source>
</evidence>
<evidence type="ECO:0000313" key="15">
    <source>
        <dbReference type="EMBL" id="OGI75702.1"/>
    </source>
</evidence>
<feature type="transmembrane region" description="Helical" evidence="13">
    <location>
        <begin position="92"/>
        <end position="113"/>
    </location>
</feature>
<comment type="similarity">
    <text evidence="3">Belongs to the peptidase M50B family.</text>
</comment>
<dbReference type="EMBL" id="MFUG01000016">
    <property type="protein sequence ID" value="OGI75702.1"/>
    <property type="molecule type" value="Genomic_DNA"/>
</dbReference>
<dbReference type="InterPro" id="IPR052348">
    <property type="entry name" value="Metallopeptidase_M50B"/>
</dbReference>
<dbReference type="AlphaFoldDB" id="A0A1F6W1L7"/>
<evidence type="ECO:0000256" key="7">
    <source>
        <dbReference type="ARBA" id="ARBA00022723"/>
    </source>
</evidence>
<dbReference type="CDD" id="cd06158">
    <property type="entry name" value="S2P-M50_like_1"/>
    <property type="match status" value="1"/>
</dbReference>
<dbReference type="InterPro" id="IPR044537">
    <property type="entry name" value="Rip2-like"/>
</dbReference>
<evidence type="ECO:0000256" key="1">
    <source>
        <dbReference type="ARBA" id="ARBA00001947"/>
    </source>
</evidence>
<evidence type="ECO:0000256" key="4">
    <source>
        <dbReference type="ARBA" id="ARBA00022475"/>
    </source>
</evidence>
<evidence type="ECO:0000256" key="8">
    <source>
        <dbReference type="ARBA" id="ARBA00022801"/>
    </source>
</evidence>
<feature type="domain" description="Peptidase M50" evidence="14">
    <location>
        <begin position="130"/>
        <end position="161"/>
    </location>
</feature>
<evidence type="ECO:0000256" key="10">
    <source>
        <dbReference type="ARBA" id="ARBA00022989"/>
    </source>
</evidence>
<keyword evidence="10 13" id="KW-1133">Transmembrane helix</keyword>
<keyword evidence="12 13" id="KW-0472">Membrane</keyword>
<keyword evidence="8" id="KW-0378">Hydrolase</keyword>
<organism evidence="15 16">
    <name type="scientific">Candidatus Nomurabacteria bacterium RIFCSPHIGHO2_02_FULL_42_19</name>
    <dbReference type="NCBI Taxonomy" id="1801756"/>
    <lineage>
        <taxon>Bacteria</taxon>
        <taxon>Candidatus Nomuraibacteriota</taxon>
    </lineage>
</organism>
<keyword evidence="5" id="KW-0645">Protease</keyword>
<dbReference type="Pfam" id="PF02163">
    <property type="entry name" value="Peptidase_M50"/>
    <property type="match status" value="1"/>
</dbReference>
<gene>
    <name evidence="15" type="ORF">A3C67_02845</name>
</gene>
<feature type="transmembrane region" description="Helical" evidence="13">
    <location>
        <begin position="52"/>
        <end position="72"/>
    </location>
</feature>
<keyword evidence="4" id="KW-1003">Cell membrane</keyword>
<feature type="transmembrane region" description="Helical" evidence="13">
    <location>
        <begin position="125"/>
        <end position="145"/>
    </location>
</feature>
<comment type="subcellular location">
    <subcellularLocation>
        <location evidence="2">Cell membrane</location>
        <topology evidence="2">Multi-pass membrane protein</topology>
    </subcellularLocation>
</comment>
<evidence type="ECO:0000256" key="9">
    <source>
        <dbReference type="ARBA" id="ARBA00022833"/>
    </source>
</evidence>
<proteinExistence type="inferred from homology"/>
<comment type="cofactor">
    <cofactor evidence="1">
        <name>Zn(2+)</name>
        <dbReference type="ChEBI" id="CHEBI:29105"/>
    </cofactor>
</comment>
<dbReference type="GO" id="GO:0005886">
    <property type="term" value="C:plasma membrane"/>
    <property type="evidence" value="ECO:0007669"/>
    <property type="project" value="UniProtKB-SubCell"/>
</dbReference>
<evidence type="ECO:0000256" key="3">
    <source>
        <dbReference type="ARBA" id="ARBA00007931"/>
    </source>
</evidence>
<dbReference type="GO" id="GO:0046872">
    <property type="term" value="F:metal ion binding"/>
    <property type="evidence" value="ECO:0007669"/>
    <property type="project" value="UniProtKB-KW"/>
</dbReference>
<comment type="caution">
    <text evidence="15">The sequence shown here is derived from an EMBL/GenBank/DDBJ whole genome shotgun (WGS) entry which is preliminary data.</text>
</comment>
<feature type="transmembrane region" description="Helical" evidence="13">
    <location>
        <begin position="174"/>
        <end position="201"/>
    </location>
</feature>
<keyword evidence="9" id="KW-0862">Zinc</keyword>
<dbReference type="PANTHER" id="PTHR35864:SF1">
    <property type="entry name" value="ZINC METALLOPROTEASE YWHC-RELATED"/>
    <property type="match status" value="1"/>
</dbReference>
<keyword evidence="11" id="KW-0482">Metalloprotease</keyword>
<name>A0A1F6W1L7_9BACT</name>
<dbReference type="GO" id="GO:0006508">
    <property type="term" value="P:proteolysis"/>
    <property type="evidence" value="ECO:0007669"/>
    <property type="project" value="UniProtKB-KW"/>
</dbReference>
<evidence type="ECO:0000313" key="16">
    <source>
        <dbReference type="Proteomes" id="UP000179275"/>
    </source>
</evidence>
<dbReference type="Proteomes" id="UP000179275">
    <property type="component" value="Unassembled WGS sequence"/>
</dbReference>
<evidence type="ECO:0000259" key="14">
    <source>
        <dbReference type="Pfam" id="PF02163"/>
    </source>
</evidence>
<keyword evidence="6 13" id="KW-0812">Transmembrane</keyword>
<evidence type="ECO:0000256" key="12">
    <source>
        <dbReference type="ARBA" id="ARBA00023136"/>
    </source>
</evidence>
<evidence type="ECO:0000256" key="2">
    <source>
        <dbReference type="ARBA" id="ARBA00004651"/>
    </source>
</evidence>
<dbReference type="InterPro" id="IPR008915">
    <property type="entry name" value="Peptidase_M50"/>
</dbReference>
<protein>
    <recommendedName>
        <fullName evidence="14">Peptidase M50 domain-containing protein</fullName>
    </recommendedName>
</protein>
<evidence type="ECO:0000256" key="6">
    <source>
        <dbReference type="ARBA" id="ARBA00022692"/>
    </source>
</evidence>
<reference evidence="15 16" key="1">
    <citation type="journal article" date="2016" name="Nat. Commun.">
        <title>Thousands of microbial genomes shed light on interconnected biogeochemical processes in an aquifer system.</title>
        <authorList>
            <person name="Anantharaman K."/>
            <person name="Brown C.T."/>
            <person name="Hug L.A."/>
            <person name="Sharon I."/>
            <person name="Castelle C.J."/>
            <person name="Probst A.J."/>
            <person name="Thomas B.C."/>
            <person name="Singh A."/>
            <person name="Wilkins M.J."/>
            <person name="Karaoz U."/>
            <person name="Brodie E.L."/>
            <person name="Williams K.H."/>
            <person name="Hubbard S.S."/>
            <person name="Banfield J.F."/>
        </authorList>
    </citation>
    <scope>NUCLEOTIDE SEQUENCE [LARGE SCALE GENOMIC DNA]</scope>
</reference>
<accession>A0A1F6W1L7</accession>